<evidence type="ECO:0000313" key="1">
    <source>
        <dbReference type="EMBL" id="TVO57341.1"/>
    </source>
</evidence>
<proteinExistence type="predicted"/>
<name>A0A557QWQ5_9RHOO</name>
<reference evidence="1 2" key="1">
    <citation type="submission" date="2019-07" db="EMBL/GenBank/DDBJ databases">
        <title>The pathways for chlorine oxyanion respiration interact through the shared metabolite chlorate.</title>
        <authorList>
            <person name="Barnum T.P."/>
            <person name="Cheng Y."/>
            <person name="Hill K.A."/>
            <person name="Lucas L.N."/>
            <person name="Carlson H.K."/>
            <person name="Coates J.D."/>
        </authorList>
    </citation>
    <scope>NUCLEOTIDE SEQUENCE [LARGE SCALE GENOMIC DNA]</scope>
    <source>
        <strain evidence="1 2">SFB-3</strain>
    </source>
</reference>
<protein>
    <submittedName>
        <fullName evidence="1">Uncharacterized protein</fullName>
    </submittedName>
</protein>
<comment type="caution">
    <text evidence="1">The sequence shown here is derived from an EMBL/GenBank/DDBJ whole genome shotgun (WGS) entry which is preliminary data.</text>
</comment>
<dbReference type="OrthoDB" id="6117634at2"/>
<accession>A0A557QWQ5</accession>
<sequence>MLTLWVSAPSHASVDVSICYNYGCVTETAVRYSDTALVSWQRQLAAASSAAEERSILAEVVGGMYREAGKQSPIFADRGGNYADDGVYGRMDCIDHANSTTRLLGILEARGALRFHKLMPPVRRTTGVLFQHFGAVLEEIAPPPQPVAPALIPDHVPTLLALCDCAEVLNDVPVPPVAATGSPGAQFAVDTWFYDHGTPAVILPLAEWLDGEGPNVQ</sequence>
<dbReference type="EMBL" id="VMNK01000007">
    <property type="protein sequence ID" value="TVO57341.1"/>
    <property type="molecule type" value="Genomic_DNA"/>
</dbReference>
<dbReference type="Proteomes" id="UP000319502">
    <property type="component" value="Unassembled WGS sequence"/>
</dbReference>
<dbReference type="RefSeq" id="WP_144309576.1">
    <property type="nucleotide sequence ID" value="NZ_VMNK01000007.1"/>
</dbReference>
<evidence type="ECO:0000313" key="2">
    <source>
        <dbReference type="Proteomes" id="UP000319502"/>
    </source>
</evidence>
<dbReference type="AlphaFoldDB" id="A0A557QWQ5"/>
<organism evidence="1 2">
    <name type="scientific">Denitromonas halophila</name>
    <dbReference type="NCBI Taxonomy" id="1629404"/>
    <lineage>
        <taxon>Bacteria</taxon>
        <taxon>Pseudomonadati</taxon>
        <taxon>Pseudomonadota</taxon>
        <taxon>Betaproteobacteria</taxon>
        <taxon>Rhodocyclales</taxon>
        <taxon>Zoogloeaceae</taxon>
        <taxon>Denitromonas</taxon>
    </lineage>
</organism>
<gene>
    <name evidence="1" type="ORF">FHP91_09610</name>
</gene>
<keyword evidence="2" id="KW-1185">Reference proteome</keyword>